<dbReference type="Pfam" id="PF00086">
    <property type="entry name" value="Thyroglobulin_1"/>
    <property type="match status" value="2"/>
</dbReference>
<evidence type="ECO:0000256" key="2">
    <source>
        <dbReference type="ARBA" id="ARBA00011245"/>
    </source>
</evidence>
<evidence type="ECO:0000256" key="7">
    <source>
        <dbReference type="ARBA" id="ARBA00022737"/>
    </source>
</evidence>
<comment type="caution">
    <text evidence="15">Lacks conserved residue(s) required for the propagation of feature annotation.</text>
</comment>
<keyword evidence="19" id="KW-1185">Reference proteome</keyword>
<comment type="similarity">
    <text evidence="11">Belongs to the transferrin family.</text>
</comment>
<dbReference type="GO" id="GO:0006826">
    <property type="term" value="P:iron ion transport"/>
    <property type="evidence" value="ECO:0007669"/>
    <property type="project" value="UniProtKB-KW"/>
</dbReference>
<dbReference type="SMART" id="SM00211">
    <property type="entry name" value="TY"/>
    <property type="match status" value="2"/>
</dbReference>
<evidence type="ECO:0008006" key="20">
    <source>
        <dbReference type="Google" id="ProtNLM"/>
    </source>
</evidence>
<feature type="disulfide bond" evidence="14">
    <location>
        <begin position="614"/>
        <end position="628"/>
    </location>
</feature>
<dbReference type="InterPro" id="IPR018195">
    <property type="entry name" value="Transferrin_Fe_BS"/>
</dbReference>
<feature type="disulfide bond" evidence="14">
    <location>
        <begin position="371"/>
        <end position="403"/>
    </location>
</feature>
<feature type="disulfide bond" evidence="15">
    <location>
        <begin position="93"/>
        <end position="100"/>
    </location>
</feature>
<feature type="domain" description="Thyroglobulin type-1" evidence="16">
    <location>
        <begin position="57"/>
        <end position="124"/>
    </location>
</feature>
<dbReference type="SUPFAM" id="SSF53850">
    <property type="entry name" value="Periplasmic binding protein-like II"/>
    <property type="match status" value="2"/>
</dbReference>
<evidence type="ECO:0000313" key="18">
    <source>
        <dbReference type="EMBL" id="KAG9465873.1"/>
    </source>
</evidence>
<feature type="disulfide bond" evidence="14">
    <location>
        <begin position="381"/>
        <end position="394"/>
    </location>
</feature>
<feature type="disulfide bond" evidence="14">
    <location>
        <begin position="156"/>
        <end position="238"/>
    </location>
</feature>
<comment type="subcellular location">
    <subcellularLocation>
        <location evidence="1">Secreted</location>
    </subcellularLocation>
</comment>
<feature type="disulfide bond" evidence="14">
    <location>
        <begin position="517"/>
        <end position="531"/>
    </location>
</feature>
<keyword evidence="8 11" id="KW-0408">Iron</keyword>
<keyword evidence="6 11" id="KW-0479">Metal-binding</keyword>
<dbReference type="SUPFAM" id="SSF57610">
    <property type="entry name" value="Thyroglobulin type-1 domain"/>
    <property type="match status" value="2"/>
</dbReference>
<dbReference type="Proteomes" id="UP000770717">
    <property type="component" value="Unassembled WGS sequence"/>
</dbReference>
<dbReference type="AlphaFoldDB" id="A0A8J6BMP2"/>
<feature type="disulfide bond" evidence="14">
    <location>
        <begin position="483"/>
        <end position="574"/>
    </location>
</feature>
<name>A0A8J6BMP2_ELECQ</name>
<dbReference type="PANTHER" id="PTHR11485:SF31">
    <property type="entry name" value="SEROTRANSFERRIN"/>
    <property type="match status" value="1"/>
</dbReference>
<evidence type="ECO:0000256" key="13">
    <source>
        <dbReference type="PIRSR" id="PIRSR002549-3"/>
    </source>
</evidence>
<evidence type="ECO:0000256" key="10">
    <source>
        <dbReference type="ARBA" id="ARBA00023157"/>
    </source>
</evidence>
<keyword evidence="4 11" id="KW-0410">Iron transport</keyword>
<dbReference type="Gene3D" id="4.10.800.10">
    <property type="entry name" value="Thyroglobulin type-1"/>
    <property type="match status" value="2"/>
</dbReference>
<evidence type="ECO:0000256" key="14">
    <source>
        <dbReference type="PIRSR" id="PIRSR002549-4"/>
    </source>
</evidence>
<evidence type="ECO:0000256" key="4">
    <source>
        <dbReference type="ARBA" id="ARBA00022496"/>
    </source>
</evidence>
<sequence>MGAYVPECDEKGNYVPSQCHGTKGHCWCVNPHGEILEETRTAPFKVPTKCEEYIAKKLPCLTERQKALGGGNPLPGAFVPDCDKRGNYNPKQCSGSTGYCWCVNEKGQKIDGTETPPGQPSPTCEEEQPVTCHYAVAVVKKSSTLQFDQLKGKRSCHSAVGTAAGWAAPLNALMKKNLLVWKGPKEKTLEKAVSEFFLSSCAPGAKETNLCKQCAGKEANCKHSSEEPYYGDEGAFKCLSDDKGDVAFVENSVLSEEHLDSFELLCPDNTRRELSQYKDCNFGKVPRHAVVTRSSGDKINDITEYLLGAQSQKKLFSSTHGKSFLFEDTTTNLIALPSAMDTFLFLGPELSDAMKALHGEHPPSNNEVRWCTLSEKEKLKCDDWSSVSGGAIKCTEPSSAEECIEKVLKGEADVVSLPGKHTHAALTCGLIPAFEEYHNKDEFGPCQTPGAQYTDFGEPSTVALVKKKDQDITWNNLKGKKSCHPEVSNTAEWVKPLLLIKKQTKSCDLGSFFSKSCAPGSAIDSNLCELCIGDPHNSEANTKCSLSDKEAYYGNDGAIRQVVHIYFTDSFNMCLVEKGDVAFVPHYAVSDNTDGKNPAFWAKDLKSSDFELLCPDGSRAPVSDHKKCRLGGASIKAVVCREDRLSDVLRIIQNQQSLYGRKGFQKDIFQIFSSRHGQNILFNDHTQCLIAFDRVKEIHIMYDFFGKKNYNEYKESRCFPPSALTTACSFHHC</sequence>
<feature type="binding site" evidence="13">
    <location>
        <position position="288"/>
    </location>
    <ligand>
        <name>Fe(3+)</name>
        <dbReference type="ChEBI" id="CHEBI:29034"/>
        <label>1</label>
    </ligand>
</feature>
<dbReference type="GO" id="GO:0005615">
    <property type="term" value="C:extracellular space"/>
    <property type="evidence" value="ECO:0007669"/>
    <property type="project" value="InterPro"/>
</dbReference>
<feature type="disulfide bond" evidence="14">
    <location>
        <begin position="266"/>
        <end position="280"/>
    </location>
</feature>
<dbReference type="InterPro" id="IPR001156">
    <property type="entry name" value="Transferrin-like_dom"/>
</dbReference>
<reference evidence="18" key="1">
    <citation type="thesis" date="2020" institute="ProQuest LLC" country="789 East Eisenhower Parkway, Ann Arbor, MI, USA">
        <title>Comparative Genomics and Chromosome Evolution.</title>
        <authorList>
            <person name="Mudd A.B."/>
        </authorList>
    </citation>
    <scope>NUCLEOTIDE SEQUENCE</scope>
    <source>
        <strain evidence="18">HN-11 Male</strain>
        <tissue evidence="18">Kidney and liver</tissue>
    </source>
</reference>
<dbReference type="FunFam" id="3.40.190.10:FF:000095">
    <property type="entry name" value="Lactotransferrin"/>
    <property type="match status" value="2"/>
</dbReference>
<comment type="caution">
    <text evidence="18">The sequence shown here is derived from an EMBL/GenBank/DDBJ whole genome shotgun (WGS) entry which is preliminary data.</text>
</comment>
<feature type="domain" description="Transferrin-like" evidence="17">
    <location>
        <begin position="125"/>
        <end position="359"/>
    </location>
</feature>
<feature type="disulfide bond" evidence="14">
    <location>
        <begin position="201"/>
        <end position="214"/>
    </location>
</feature>
<feature type="binding site" evidence="12">
    <location>
        <position position="164"/>
    </location>
    <ligand>
        <name>hydrogencarbonate</name>
        <dbReference type="ChEBI" id="CHEBI:17544"/>
        <label>1</label>
    </ligand>
</feature>
<feature type="disulfide bond" evidence="14">
    <location>
        <begin position="528"/>
        <end position="544"/>
    </location>
</feature>
<comment type="subunit">
    <text evidence="2">Monomer.</text>
</comment>
<feature type="domain" description="Thyroglobulin type-1" evidence="16">
    <location>
        <begin position="1"/>
        <end position="50"/>
    </location>
</feature>
<dbReference type="Pfam" id="PF00405">
    <property type="entry name" value="Transferrin"/>
    <property type="match status" value="2"/>
</dbReference>
<dbReference type="OrthoDB" id="9981115at2759"/>
<keyword evidence="7" id="KW-0677">Repeat</keyword>
<evidence type="ECO:0000256" key="11">
    <source>
        <dbReference type="PIRNR" id="PIRNR002549"/>
    </source>
</evidence>
<evidence type="ECO:0000256" key="8">
    <source>
        <dbReference type="ARBA" id="ARBA00023004"/>
    </source>
</evidence>
<keyword evidence="3 11" id="KW-0813">Transport</keyword>
<dbReference type="GO" id="GO:0055037">
    <property type="term" value="C:recycling endosome"/>
    <property type="evidence" value="ECO:0007669"/>
    <property type="project" value="TreeGrafter"/>
</dbReference>
<evidence type="ECO:0000259" key="17">
    <source>
        <dbReference type="PROSITE" id="PS51408"/>
    </source>
</evidence>
<evidence type="ECO:0000256" key="5">
    <source>
        <dbReference type="ARBA" id="ARBA00022525"/>
    </source>
</evidence>
<feature type="binding site" evidence="12">
    <location>
        <position position="491"/>
    </location>
    <ligand>
        <name>hydrogencarbonate</name>
        <dbReference type="ChEBI" id="CHEBI:17544"/>
        <label>1</label>
    </ligand>
</feature>
<dbReference type="CDD" id="cd00191">
    <property type="entry name" value="TY"/>
    <property type="match status" value="2"/>
</dbReference>
<dbReference type="GO" id="GO:0019731">
    <property type="term" value="P:antibacterial humoral response"/>
    <property type="evidence" value="ECO:0007669"/>
    <property type="project" value="TreeGrafter"/>
</dbReference>
<evidence type="ECO:0000256" key="15">
    <source>
        <dbReference type="PROSITE-ProRule" id="PRU00500"/>
    </source>
</evidence>
<dbReference type="PANTHER" id="PTHR11485">
    <property type="entry name" value="TRANSFERRIN"/>
    <property type="match status" value="1"/>
</dbReference>
<dbReference type="SMART" id="SM00094">
    <property type="entry name" value="TR_FER"/>
    <property type="match status" value="2"/>
</dbReference>
<protein>
    <recommendedName>
        <fullName evidence="20">Thyroglobulin type-1 domain-containing protein</fullName>
    </recommendedName>
</protein>
<dbReference type="Gene3D" id="3.40.190.10">
    <property type="entry name" value="Periplasmic binding protein-like II"/>
    <property type="match status" value="3"/>
</dbReference>
<feature type="binding site" evidence="12">
    <location>
        <position position="165"/>
    </location>
    <ligand>
        <name>hydrogencarbonate</name>
        <dbReference type="ChEBI" id="CHEBI:17544"/>
        <label>1</label>
    </ligand>
</feature>
<dbReference type="PROSITE" id="PS51162">
    <property type="entry name" value="THYROGLOBULIN_1_2"/>
    <property type="match status" value="2"/>
</dbReference>
<dbReference type="PIRSF" id="PIRSF002549">
    <property type="entry name" value="Transferrin"/>
    <property type="match status" value="1"/>
</dbReference>
<dbReference type="InterPro" id="IPR036857">
    <property type="entry name" value="Thyroglobulin_1_sf"/>
</dbReference>
<organism evidence="18 19">
    <name type="scientific">Eleutherodactylus coqui</name>
    <name type="common">Puerto Rican coqui</name>
    <dbReference type="NCBI Taxonomy" id="57060"/>
    <lineage>
        <taxon>Eukaryota</taxon>
        <taxon>Metazoa</taxon>
        <taxon>Chordata</taxon>
        <taxon>Craniata</taxon>
        <taxon>Vertebrata</taxon>
        <taxon>Euteleostomi</taxon>
        <taxon>Amphibia</taxon>
        <taxon>Batrachia</taxon>
        <taxon>Anura</taxon>
        <taxon>Neobatrachia</taxon>
        <taxon>Hyloidea</taxon>
        <taxon>Eleutherodactylidae</taxon>
        <taxon>Eleutherodactylinae</taxon>
        <taxon>Eleutherodactylus</taxon>
        <taxon>Eleutherodactylus</taxon>
    </lineage>
</organism>
<keyword evidence="9 11" id="KW-0406">Ion transport</keyword>
<evidence type="ECO:0000256" key="3">
    <source>
        <dbReference type="ARBA" id="ARBA00022448"/>
    </source>
</evidence>
<evidence type="ECO:0000256" key="12">
    <source>
        <dbReference type="PIRSR" id="PIRSR002549-2"/>
    </source>
</evidence>
<evidence type="ECO:0000313" key="19">
    <source>
        <dbReference type="Proteomes" id="UP000770717"/>
    </source>
</evidence>
<dbReference type="PROSITE" id="PS00484">
    <property type="entry name" value="THYROGLOBULIN_1_1"/>
    <property type="match status" value="1"/>
</dbReference>
<dbReference type="EMBL" id="WNTK01002609">
    <property type="protein sequence ID" value="KAG9465873.1"/>
    <property type="molecule type" value="Genomic_DNA"/>
</dbReference>
<proteinExistence type="inferred from homology"/>
<dbReference type="GO" id="GO:0005769">
    <property type="term" value="C:early endosome"/>
    <property type="evidence" value="ECO:0007669"/>
    <property type="project" value="TreeGrafter"/>
</dbReference>
<dbReference type="InterPro" id="IPR000716">
    <property type="entry name" value="Thyroglobulin_1"/>
</dbReference>
<accession>A0A8J6BMP2</accession>
<gene>
    <name evidence="18" type="ORF">GDO78_017613</name>
</gene>
<feature type="domain" description="Transferrin-like" evidence="17">
    <location>
        <begin position="368"/>
        <end position="718"/>
    </location>
</feature>
<keyword evidence="5" id="KW-0964">Secreted</keyword>
<dbReference type="PROSITE" id="PS00205">
    <property type="entry name" value="TRANSFERRIN_LIKE_1"/>
    <property type="match status" value="1"/>
</dbReference>
<evidence type="ECO:0000256" key="9">
    <source>
        <dbReference type="ARBA" id="ARBA00023065"/>
    </source>
</evidence>
<evidence type="ECO:0000256" key="1">
    <source>
        <dbReference type="ARBA" id="ARBA00004613"/>
    </source>
</evidence>
<dbReference type="PRINTS" id="PR00422">
    <property type="entry name" value="TRANSFERRIN"/>
</dbReference>
<keyword evidence="10 14" id="KW-1015">Disulfide bond</keyword>
<dbReference type="InterPro" id="IPR016357">
    <property type="entry name" value="Transferrin"/>
</dbReference>
<feature type="disulfide bond" evidence="14">
    <location>
        <begin position="428"/>
        <end position="728"/>
    </location>
</feature>
<evidence type="ECO:0000256" key="6">
    <source>
        <dbReference type="ARBA" id="ARBA00022723"/>
    </source>
</evidence>
<dbReference type="GO" id="GO:0005886">
    <property type="term" value="C:plasma membrane"/>
    <property type="evidence" value="ECO:0007669"/>
    <property type="project" value="TreeGrafter"/>
</dbReference>
<feature type="disulfide bond" evidence="15">
    <location>
        <begin position="19"/>
        <end position="26"/>
    </location>
</feature>
<dbReference type="GO" id="GO:0046872">
    <property type="term" value="F:metal ion binding"/>
    <property type="evidence" value="ECO:0007669"/>
    <property type="project" value="UniProtKB-KW"/>
</dbReference>
<dbReference type="PROSITE" id="PS51408">
    <property type="entry name" value="TRANSFERRIN_LIKE_4"/>
    <property type="match status" value="2"/>
</dbReference>
<evidence type="ECO:0000259" key="16">
    <source>
        <dbReference type="PROSITE" id="PS51162"/>
    </source>
</evidence>
<feature type="disulfide bond" evidence="14">
    <location>
        <begin position="211"/>
        <end position="221"/>
    </location>
</feature>